<dbReference type="InterPro" id="IPR000917">
    <property type="entry name" value="Sulfatase_N"/>
</dbReference>
<dbReference type="EMBL" id="FQUS01000012">
    <property type="protein sequence ID" value="SHF69440.1"/>
    <property type="molecule type" value="Genomic_DNA"/>
</dbReference>
<dbReference type="InterPro" id="IPR017850">
    <property type="entry name" value="Alkaline_phosphatase_core_sf"/>
</dbReference>
<dbReference type="Proteomes" id="UP000184041">
    <property type="component" value="Unassembled WGS sequence"/>
</dbReference>
<dbReference type="Gene3D" id="3.40.720.10">
    <property type="entry name" value="Alkaline Phosphatase, subunit A"/>
    <property type="match status" value="1"/>
</dbReference>
<dbReference type="CDD" id="cd16027">
    <property type="entry name" value="SGSH"/>
    <property type="match status" value="1"/>
</dbReference>
<evidence type="ECO:0000259" key="4">
    <source>
        <dbReference type="Pfam" id="PF00884"/>
    </source>
</evidence>
<dbReference type="PANTHER" id="PTHR42693:SF53">
    <property type="entry name" value="ENDO-4-O-SULFATASE"/>
    <property type="match status" value="1"/>
</dbReference>
<keyword evidence="6" id="KW-1185">Reference proteome</keyword>
<reference evidence="5 6" key="1">
    <citation type="submission" date="2016-11" db="EMBL/GenBank/DDBJ databases">
        <authorList>
            <person name="Jaros S."/>
            <person name="Januszkiewicz K."/>
            <person name="Wedrychowicz H."/>
        </authorList>
    </citation>
    <scope>NUCLEOTIDE SEQUENCE [LARGE SCALE GENOMIC DNA]</scope>
    <source>
        <strain evidence="5 6">DSM 21986</strain>
    </source>
</reference>
<proteinExistence type="inferred from homology"/>
<feature type="region of interest" description="Disordered" evidence="3">
    <location>
        <begin position="466"/>
        <end position="492"/>
    </location>
</feature>
<name>A0A1M5DR53_9BACT</name>
<dbReference type="GO" id="GO:0004065">
    <property type="term" value="F:arylsulfatase activity"/>
    <property type="evidence" value="ECO:0007669"/>
    <property type="project" value="TreeGrafter"/>
</dbReference>
<evidence type="ECO:0000256" key="3">
    <source>
        <dbReference type="SAM" id="MobiDB-lite"/>
    </source>
</evidence>
<keyword evidence="2" id="KW-0378">Hydrolase</keyword>
<evidence type="ECO:0000313" key="6">
    <source>
        <dbReference type="Proteomes" id="UP000184041"/>
    </source>
</evidence>
<feature type="compositionally biased region" description="Basic and acidic residues" evidence="3">
    <location>
        <begin position="469"/>
        <end position="478"/>
    </location>
</feature>
<evidence type="ECO:0000313" key="5">
    <source>
        <dbReference type="EMBL" id="SHF69440.1"/>
    </source>
</evidence>
<dbReference type="AlphaFoldDB" id="A0A1M5DR53"/>
<dbReference type="Pfam" id="PF00884">
    <property type="entry name" value="Sulfatase"/>
    <property type="match status" value="1"/>
</dbReference>
<gene>
    <name evidence="5" type="ORF">SAMN05443144_1127</name>
</gene>
<evidence type="ECO:0000256" key="1">
    <source>
        <dbReference type="ARBA" id="ARBA00008779"/>
    </source>
</evidence>
<dbReference type="STRING" id="1194090.SAMN05443144_1127"/>
<dbReference type="OrthoDB" id="9789742at2"/>
<organism evidence="5 6">
    <name type="scientific">Fodinibius roseus</name>
    <dbReference type="NCBI Taxonomy" id="1194090"/>
    <lineage>
        <taxon>Bacteria</taxon>
        <taxon>Pseudomonadati</taxon>
        <taxon>Balneolota</taxon>
        <taxon>Balneolia</taxon>
        <taxon>Balneolales</taxon>
        <taxon>Balneolaceae</taxon>
        <taxon>Fodinibius</taxon>
    </lineage>
</organism>
<feature type="domain" description="Sulfatase N-terminal" evidence="4">
    <location>
        <begin position="39"/>
        <end position="301"/>
    </location>
</feature>
<sequence>MVLHTRFLSNIFLLLVCLILGSGMGIITQAQPASAGERPNILIFVADDAGWRDSGAYGNEVIRTPNIDKLASGGLLFEQAFLTTPQCSPSRISILTGRYPHATGAEDLHMPLPEGSRILPGYLSDEGYYTGHMKKTHYGPHADAQFDWYSEELSGAFPDFLAESGEDPFFLWVGFSDPHRPYNDAPARHSPEEVKVPPYLADTPQTRADLARYYDEIARMDGQIGRFMEELEERGQAENTLVIFLSDNGAPFPRAKGTVYDAGVRTPLIFHWPEGVEADSRYGGLTSVIDLAPTLLELTGASIPENMQGRSILGVLSDQTLPGREYVYSERNWHDTDEHIRSLRTERFRLIQNAYVELPHGTPADIGGSPSFRSLIEAKKADTLTHAQSRLFEVPRPRIELYDLQEDPWEIRNVAASSEHWEKARELAQQLNEWREETGDFPPHLRVRGDHTDRMTGVWFSKEIPPMRNLREQQDSTRSKGPGNRTFKKQEI</sequence>
<evidence type="ECO:0000256" key="2">
    <source>
        <dbReference type="ARBA" id="ARBA00022801"/>
    </source>
</evidence>
<dbReference type="PANTHER" id="PTHR42693">
    <property type="entry name" value="ARYLSULFATASE FAMILY MEMBER"/>
    <property type="match status" value="1"/>
</dbReference>
<dbReference type="InterPro" id="IPR050738">
    <property type="entry name" value="Sulfatase"/>
</dbReference>
<protein>
    <submittedName>
        <fullName evidence="5">Arylsulfatase A</fullName>
    </submittedName>
</protein>
<accession>A0A1M5DR53</accession>
<comment type="similarity">
    <text evidence="1">Belongs to the sulfatase family.</text>
</comment>
<dbReference type="SUPFAM" id="SSF53649">
    <property type="entry name" value="Alkaline phosphatase-like"/>
    <property type="match status" value="1"/>
</dbReference>